<gene>
    <name evidence="1" type="ORF">WUBG_07153</name>
</gene>
<name>J9F3M5_WUCBA</name>
<accession>J9F3M5</accession>
<dbReference type="AlphaFoldDB" id="J9F3M5"/>
<evidence type="ECO:0000313" key="2">
    <source>
        <dbReference type="Proteomes" id="UP000004810"/>
    </source>
</evidence>
<sequence length="56" mass="6694">MTRNDGTVVARRDKVHGPIMRGSEMWLGRELANCWYQEKRKEFDLNKEDEQPVTDR</sequence>
<comment type="caution">
    <text evidence="1">The sequence shown here is derived from an EMBL/GenBank/DDBJ whole genome shotgun (WGS) entry which is preliminary data.</text>
</comment>
<dbReference type="Proteomes" id="UP000004810">
    <property type="component" value="Unassembled WGS sequence"/>
</dbReference>
<proteinExistence type="predicted"/>
<reference evidence="2" key="1">
    <citation type="submission" date="2012-08" db="EMBL/GenBank/DDBJ databases">
        <title>The Genome Sequence of Wuchereria bancrofti.</title>
        <authorList>
            <person name="Nutman T.B."/>
            <person name="Fink D.L."/>
            <person name="Russ C."/>
            <person name="Young S."/>
            <person name="Zeng Q."/>
            <person name="Koehrsen M."/>
            <person name="Alvarado L."/>
            <person name="Berlin A."/>
            <person name="Chapman S.B."/>
            <person name="Chen Z."/>
            <person name="Freedman E."/>
            <person name="Gellesch M."/>
            <person name="Goldberg J."/>
            <person name="Griggs A."/>
            <person name="Gujja S."/>
            <person name="Heilman E.R."/>
            <person name="Heiman D."/>
            <person name="Hepburn T."/>
            <person name="Howarth C."/>
            <person name="Jen D."/>
            <person name="Larson L."/>
            <person name="Lewis B."/>
            <person name="Mehta T."/>
            <person name="Park D."/>
            <person name="Pearson M."/>
            <person name="Roberts A."/>
            <person name="Saif S."/>
            <person name="Shea T."/>
            <person name="Shenoy N."/>
            <person name="Sisk P."/>
            <person name="Stolte C."/>
            <person name="Sykes S."/>
            <person name="Walk T."/>
            <person name="White J."/>
            <person name="Yandava C."/>
            <person name="Haas B."/>
            <person name="Henn M.R."/>
            <person name="Nusbaum C."/>
            <person name="Birren B."/>
        </authorList>
    </citation>
    <scope>NUCLEOTIDE SEQUENCE [LARGE SCALE GENOMIC DNA]</scope>
    <source>
        <strain evidence="2">NA</strain>
    </source>
</reference>
<dbReference type="EMBL" id="ADBV01003249">
    <property type="protein sequence ID" value="EJW81939.1"/>
    <property type="molecule type" value="Genomic_DNA"/>
</dbReference>
<evidence type="ECO:0000313" key="1">
    <source>
        <dbReference type="EMBL" id="EJW81939.1"/>
    </source>
</evidence>
<organism evidence="1 2">
    <name type="scientific">Wuchereria bancrofti</name>
    <dbReference type="NCBI Taxonomy" id="6293"/>
    <lineage>
        <taxon>Eukaryota</taxon>
        <taxon>Metazoa</taxon>
        <taxon>Ecdysozoa</taxon>
        <taxon>Nematoda</taxon>
        <taxon>Chromadorea</taxon>
        <taxon>Rhabditida</taxon>
        <taxon>Spirurina</taxon>
        <taxon>Spiruromorpha</taxon>
        <taxon>Filarioidea</taxon>
        <taxon>Onchocercidae</taxon>
        <taxon>Wuchereria</taxon>
    </lineage>
</organism>
<protein>
    <submittedName>
        <fullName evidence="1">Uncharacterized protein</fullName>
    </submittedName>
</protein>